<evidence type="ECO:0000313" key="2">
    <source>
        <dbReference type="EMBL" id="MEQ2285040.1"/>
    </source>
</evidence>
<reference evidence="2 3" key="1">
    <citation type="submission" date="2021-06" db="EMBL/GenBank/DDBJ databases">
        <authorList>
            <person name="Palmer J.M."/>
        </authorList>
    </citation>
    <scope>NUCLEOTIDE SEQUENCE [LARGE SCALE GENOMIC DNA]</scope>
    <source>
        <strain evidence="2 3">AS_MEX2019</strain>
        <tissue evidence="2">Muscle</tissue>
    </source>
</reference>
<accession>A0ABV0XUA0</accession>
<feature type="region of interest" description="Disordered" evidence="1">
    <location>
        <begin position="1"/>
        <end position="25"/>
    </location>
</feature>
<proteinExistence type="predicted"/>
<dbReference type="EMBL" id="JAHRIP010012394">
    <property type="protein sequence ID" value="MEQ2285040.1"/>
    <property type="molecule type" value="Genomic_DNA"/>
</dbReference>
<name>A0ABV0XUA0_9TELE</name>
<evidence type="ECO:0000313" key="3">
    <source>
        <dbReference type="Proteomes" id="UP001469553"/>
    </source>
</evidence>
<organism evidence="2 3">
    <name type="scientific">Ameca splendens</name>
    <dbReference type="NCBI Taxonomy" id="208324"/>
    <lineage>
        <taxon>Eukaryota</taxon>
        <taxon>Metazoa</taxon>
        <taxon>Chordata</taxon>
        <taxon>Craniata</taxon>
        <taxon>Vertebrata</taxon>
        <taxon>Euteleostomi</taxon>
        <taxon>Actinopterygii</taxon>
        <taxon>Neopterygii</taxon>
        <taxon>Teleostei</taxon>
        <taxon>Neoteleostei</taxon>
        <taxon>Acanthomorphata</taxon>
        <taxon>Ovalentaria</taxon>
        <taxon>Atherinomorphae</taxon>
        <taxon>Cyprinodontiformes</taxon>
        <taxon>Goodeidae</taxon>
        <taxon>Ameca</taxon>
    </lineage>
</organism>
<comment type="caution">
    <text evidence="2">The sequence shown here is derived from an EMBL/GenBank/DDBJ whole genome shotgun (WGS) entry which is preliminary data.</text>
</comment>
<feature type="non-terminal residue" evidence="2">
    <location>
        <position position="1"/>
    </location>
</feature>
<evidence type="ECO:0000256" key="1">
    <source>
        <dbReference type="SAM" id="MobiDB-lite"/>
    </source>
</evidence>
<dbReference type="Proteomes" id="UP001469553">
    <property type="component" value="Unassembled WGS sequence"/>
</dbReference>
<keyword evidence="3" id="KW-1185">Reference proteome</keyword>
<sequence>GWSPEGSFPRPGLKRPPTPGQSVVQCDQESPLLVNVTRFRMQACASLEGEALL</sequence>
<gene>
    <name evidence="2" type="ORF">AMECASPLE_027836</name>
</gene>
<protein>
    <submittedName>
        <fullName evidence="2">Uncharacterized protein</fullName>
    </submittedName>
</protein>